<gene>
    <name evidence="2" type="ORF">UX47_C0007G0038</name>
</gene>
<accession>A0A0G1PJ11</accession>
<name>A0A0G1PJ11_9BACT</name>
<dbReference type="InterPro" id="IPR052513">
    <property type="entry name" value="Thioester_dehydratase-like"/>
</dbReference>
<organism evidence="2 3">
    <name type="scientific">Candidatus Collierbacteria bacterium GW2011_GWA2_46_26</name>
    <dbReference type="NCBI Taxonomy" id="1618381"/>
    <lineage>
        <taxon>Bacteria</taxon>
        <taxon>Candidatus Collieribacteriota</taxon>
    </lineage>
</organism>
<evidence type="ECO:0000313" key="3">
    <source>
        <dbReference type="Proteomes" id="UP000034794"/>
    </source>
</evidence>
<evidence type="ECO:0000259" key="1">
    <source>
        <dbReference type="Pfam" id="PF01796"/>
    </source>
</evidence>
<dbReference type="EMBL" id="LCMI01000007">
    <property type="protein sequence ID" value="KKU32794.1"/>
    <property type="molecule type" value="Genomic_DNA"/>
</dbReference>
<sequence>MENIHRRGHERFTFSGQGTVYSFTVIYEAPAGFEQFVPYALALIKLEEGPLVTAQITDTDLDKIYIGMPVEMVTRLLSEDGDRGLRHYGYKFRSPVI</sequence>
<proteinExistence type="predicted"/>
<comment type="caution">
    <text evidence="2">The sequence shown here is derived from an EMBL/GenBank/DDBJ whole genome shotgun (WGS) entry which is preliminary data.</text>
</comment>
<dbReference type="PANTHER" id="PTHR34075">
    <property type="entry name" value="BLR3430 PROTEIN"/>
    <property type="match status" value="1"/>
</dbReference>
<dbReference type="AlphaFoldDB" id="A0A0G1PJ11"/>
<protein>
    <recommendedName>
        <fullName evidence="1">ChsH2 C-terminal OB-fold domain-containing protein</fullName>
    </recommendedName>
</protein>
<dbReference type="InterPro" id="IPR002878">
    <property type="entry name" value="ChsH2_C"/>
</dbReference>
<dbReference type="PANTHER" id="PTHR34075:SF5">
    <property type="entry name" value="BLR3430 PROTEIN"/>
    <property type="match status" value="1"/>
</dbReference>
<feature type="domain" description="ChsH2 C-terminal OB-fold" evidence="1">
    <location>
        <begin position="14"/>
        <end position="75"/>
    </location>
</feature>
<dbReference type="Proteomes" id="UP000034794">
    <property type="component" value="Unassembled WGS sequence"/>
</dbReference>
<dbReference type="PATRIC" id="fig|1618381.3.peg.787"/>
<reference evidence="2 3" key="1">
    <citation type="journal article" date="2015" name="Nature">
        <title>rRNA introns, odd ribosomes, and small enigmatic genomes across a large radiation of phyla.</title>
        <authorList>
            <person name="Brown C.T."/>
            <person name="Hug L.A."/>
            <person name="Thomas B.C."/>
            <person name="Sharon I."/>
            <person name="Castelle C.J."/>
            <person name="Singh A."/>
            <person name="Wilkins M.J."/>
            <person name="Williams K.H."/>
            <person name="Banfield J.F."/>
        </authorList>
    </citation>
    <scope>NUCLEOTIDE SEQUENCE [LARGE SCALE GENOMIC DNA]</scope>
</reference>
<dbReference type="SUPFAM" id="SSF50249">
    <property type="entry name" value="Nucleic acid-binding proteins"/>
    <property type="match status" value="1"/>
</dbReference>
<dbReference type="InterPro" id="IPR012340">
    <property type="entry name" value="NA-bd_OB-fold"/>
</dbReference>
<dbReference type="Pfam" id="PF01796">
    <property type="entry name" value="OB_ChsH2_C"/>
    <property type="match status" value="1"/>
</dbReference>
<evidence type="ECO:0000313" key="2">
    <source>
        <dbReference type="EMBL" id="KKU32794.1"/>
    </source>
</evidence>